<keyword evidence="3 6" id="KW-0732">Signal</keyword>
<comment type="subcellular location">
    <subcellularLocation>
        <location evidence="1">Cell outer membrane</location>
    </subcellularLocation>
</comment>
<evidence type="ECO:0000313" key="7">
    <source>
        <dbReference type="EMBL" id="MDQ0472310.1"/>
    </source>
</evidence>
<dbReference type="PANTHER" id="PTHR38776">
    <property type="entry name" value="MLTA-INTERACTING PROTEIN-RELATED"/>
    <property type="match status" value="1"/>
</dbReference>
<comment type="similarity">
    <text evidence="2">Belongs to the MipA/OmpV family.</text>
</comment>
<evidence type="ECO:0000256" key="3">
    <source>
        <dbReference type="ARBA" id="ARBA00022729"/>
    </source>
</evidence>
<dbReference type="Proteomes" id="UP001242480">
    <property type="component" value="Unassembled WGS sequence"/>
</dbReference>
<dbReference type="SUPFAM" id="SSF56935">
    <property type="entry name" value="Porins"/>
    <property type="match status" value="1"/>
</dbReference>
<dbReference type="InterPro" id="IPR010583">
    <property type="entry name" value="MipA"/>
</dbReference>
<dbReference type="RefSeq" id="WP_307278947.1">
    <property type="nucleotide sequence ID" value="NZ_JAUSVX010000011.1"/>
</dbReference>
<evidence type="ECO:0000256" key="1">
    <source>
        <dbReference type="ARBA" id="ARBA00004442"/>
    </source>
</evidence>
<protein>
    <submittedName>
        <fullName evidence="7">Outer membrane scaffolding protein for murein synthesis (MipA/OmpV family)</fullName>
    </submittedName>
</protein>
<evidence type="ECO:0000256" key="2">
    <source>
        <dbReference type="ARBA" id="ARBA00005722"/>
    </source>
</evidence>
<evidence type="ECO:0000256" key="4">
    <source>
        <dbReference type="ARBA" id="ARBA00023136"/>
    </source>
</evidence>
<proteinExistence type="inferred from homology"/>
<keyword evidence="4" id="KW-0472">Membrane</keyword>
<dbReference type="PANTHER" id="PTHR38776:SF1">
    <property type="entry name" value="MLTA-INTERACTING PROTEIN-RELATED"/>
    <property type="match status" value="1"/>
</dbReference>
<dbReference type="Pfam" id="PF06629">
    <property type="entry name" value="MipA"/>
    <property type="match status" value="1"/>
</dbReference>
<comment type="caution">
    <text evidence="7">The sequence shown here is derived from an EMBL/GenBank/DDBJ whole genome shotgun (WGS) entry which is preliminary data.</text>
</comment>
<gene>
    <name evidence="7" type="ORF">QO011_005339</name>
</gene>
<evidence type="ECO:0000256" key="5">
    <source>
        <dbReference type="ARBA" id="ARBA00023237"/>
    </source>
</evidence>
<accession>A0ABU0JDE8</accession>
<feature type="signal peptide" evidence="6">
    <location>
        <begin position="1"/>
        <end position="25"/>
    </location>
</feature>
<keyword evidence="8" id="KW-1185">Reference proteome</keyword>
<feature type="chain" id="PRO_5045134463" evidence="6">
    <location>
        <begin position="26"/>
        <end position="284"/>
    </location>
</feature>
<name>A0ABU0JDE8_9HYPH</name>
<keyword evidence="5" id="KW-0998">Cell outer membrane</keyword>
<evidence type="ECO:0000313" key="8">
    <source>
        <dbReference type="Proteomes" id="UP001242480"/>
    </source>
</evidence>
<reference evidence="7 8" key="1">
    <citation type="submission" date="2023-07" db="EMBL/GenBank/DDBJ databases">
        <title>Genomic Encyclopedia of Type Strains, Phase IV (KMG-IV): sequencing the most valuable type-strain genomes for metagenomic binning, comparative biology and taxonomic classification.</title>
        <authorList>
            <person name="Goeker M."/>
        </authorList>
    </citation>
    <scope>NUCLEOTIDE SEQUENCE [LARGE SCALE GENOMIC DNA]</scope>
    <source>
        <strain evidence="7 8">DSM 19619</strain>
    </source>
</reference>
<organism evidence="7 8">
    <name type="scientific">Labrys wisconsinensis</name>
    <dbReference type="NCBI Taxonomy" id="425677"/>
    <lineage>
        <taxon>Bacteria</taxon>
        <taxon>Pseudomonadati</taxon>
        <taxon>Pseudomonadota</taxon>
        <taxon>Alphaproteobacteria</taxon>
        <taxon>Hyphomicrobiales</taxon>
        <taxon>Xanthobacteraceae</taxon>
        <taxon>Labrys</taxon>
    </lineage>
</organism>
<dbReference type="EMBL" id="JAUSVX010000011">
    <property type="protein sequence ID" value="MDQ0472310.1"/>
    <property type="molecule type" value="Genomic_DNA"/>
</dbReference>
<sequence length="284" mass="30087">MADGVGRAGPAAALAVSVLCGSAMAGDEGSQLYASAPATGWTITLTGTVEVGPLYDGGRRYGLGGLPSVSWRPIGTPDTFGAPDDSLDYTLFESGRFSFGPVLNVRFGRHRRDDKRLAGLRSVPWTIEPGVFAQYWLLEDRLRARVEIRRGFHDHTGFTSDLSVDWVEQLGRFTLSGGPRLSLGDAAFMRANFGISPAEAAVSGAVPAFSPGAGAKSIGIETAVSYAWNDTWTTTLFGRYDRLVGPAAESPVSDVLGSRDQFTLGLSVAWSFDWVTGSASAGKP</sequence>
<evidence type="ECO:0000256" key="6">
    <source>
        <dbReference type="SAM" id="SignalP"/>
    </source>
</evidence>